<evidence type="ECO:0000313" key="1">
    <source>
        <dbReference type="EMBL" id="GBR52702.1"/>
    </source>
</evidence>
<evidence type="ECO:0000313" key="2">
    <source>
        <dbReference type="Proteomes" id="UP001062632"/>
    </source>
</evidence>
<gene>
    <name evidence="1" type="ORF">AA106555_1007</name>
</gene>
<name>A0ABQ0QPU3_9PROT</name>
<keyword evidence="2" id="KW-1185">Reference proteome</keyword>
<sequence>MQSPVANALYDGFSLKLGTLKKEHQRYENCNKVREHITERAMAWKKRCQEDGANERHEKGVETFHRAVWDEFFKRCKQQYGFLKIAPREVPW</sequence>
<proteinExistence type="predicted"/>
<dbReference type="EMBL" id="BAQC01000029">
    <property type="protein sequence ID" value="GBR52702.1"/>
    <property type="molecule type" value="Genomic_DNA"/>
</dbReference>
<accession>A0ABQ0QPU3</accession>
<reference evidence="1 2" key="1">
    <citation type="submission" date="2013-04" db="EMBL/GenBank/DDBJ databases">
        <title>The genome sequencing project of 58 acetic acid bacteria.</title>
        <authorList>
            <person name="Okamoto-Kainuma A."/>
            <person name="Ishikawa M."/>
            <person name="Umino S."/>
            <person name="Koizumi Y."/>
            <person name="Shiwa Y."/>
            <person name="Yoshikawa H."/>
            <person name="Matsutani M."/>
            <person name="Matsushita K."/>
        </authorList>
    </citation>
    <scope>NUCLEOTIDE SEQUENCE [LARGE SCALE GENOMIC DNA]</scope>
    <source>
        <strain evidence="1 2">NBRC 106555</strain>
    </source>
</reference>
<organism evidence="1 2">
    <name type="scientific">Neokomagataea thailandica NBRC 106555</name>
    <dbReference type="NCBI Taxonomy" id="1223520"/>
    <lineage>
        <taxon>Bacteria</taxon>
        <taxon>Pseudomonadati</taxon>
        <taxon>Pseudomonadota</taxon>
        <taxon>Alphaproteobacteria</taxon>
        <taxon>Acetobacterales</taxon>
        <taxon>Acetobacteraceae</taxon>
        <taxon>Neokomagataea</taxon>
    </lineage>
</organism>
<comment type="caution">
    <text evidence="1">The sequence shown here is derived from an EMBL/GenBank/DDBJ whole genome shotgun (WGS) entry which is preliminary data.</text>
</comment>
<protein>
    <submittedName>
        <fullName evidence="1">Uncharacterized protein</fullName>
    </submittedName>
</protein>
<dbReference type="Proteomes" id="UP001062632">
    <property type="component" value="Unassembled WGS sequence"/>
</dbReference>